<dbReference type="OrthoDB" id="1837658at2"/>
<dbReference type="Gene3D" id="3.30.565.10">
    <property type="entry name" value="Histidine kinase-like ATPase, C-terminal domain"/>
    <property type="match status" value="1"/>
</dbReference>
<feature type="transmembrane region" description="Helical" evidence="4">
    <location>
        <begin position="149"/>
        <end position="165"/>
    </location>
</feature>
<dbReference type="AlphaFoldDB" id="A0A329U1P5"/>
<feature type="transmembrane region" description="Helical" evidence="4">
    <location>
        <begin position="91"/>
        <end position="113"/>
    </location>
</feature>
<feature type="transmembrane region" description="Helical" evidence="4">
    <location>
        <begin position="65"/>
        <end position="84"/>
    </location>
</feature>
<dbReference type="PANTHER" id="PTHR40448:SF1">
    <property type="entry name" value="TWO-COMPONENT SENSOR HISTIDINE KINASE"/>
    <property type="match status" value="1"/>
</dbReference>
<reference evidence="7 8" key="1">
    <citation type="submission" date="2018-02" db="EMBL/GenBank/DDBJ databases">
        <title>Complete genome sequencing of Faecalibacterium prausnitzii strains isolated from the human gut.</title>
        <authorList>
            <person name="Fitzgerald B.C."/>
            <person name="Shkoporov A.N."/>
            <person name="Ross P.R."/>
            <person name="Hill C."/>
        </authorList>
    </citation>
    <scope>NUCLEOTIDE SEQUENCE [LARGE SCALE GENOMIC DNA]</scope>
    <source>
        <strain evidence="7 8">APC942/32-1</strain>
    </source>
</reference>
<feature type="domain" description="Sensor histidine kinase NatK-like C-terminal" evidence="5">
    <location>
        <begin position="323"/>
        <end position="421"/>
    </location>
</feature>
<feature type="transmembrane region" description="Helical" evidence="4">
    <location>
        <begin position="33"/>
        <end position="53"/>
    </location>
</feature>
<dbReference type="GO" id="GO:0042802">
    <property type="term" value="F:identical protein binding"/>
    <property type="evidence" value="ECO:0007669"/>
    <property type="project" value="TreeGrafter"/>
</dbReference>
<comment type="caution">
    <text evidence="7">The sequence shown here is derived from an EMBL/GenBank/DDBJ whole genome shotgun (WGS) entry which is preliminary data.</text>
</comment>
<feature type="transmembrane region" description="Helical" evidence="4">
    <location>
        <begin position="119"/>
        <end position="137"/>
    </location>
</feature>
<keyword evidence="3 7" id="KW-0418">Kinase</keyword>
<dbReference type="Gene3D" id="1.10.287.130">
    <property type="match status" value="1"/>
</dbReference>
<dbReference type="GO" id="GO:0000155">
    <property type="term" value="F:phosphorelay sensor kinase activity"/>
    <property type="evidence" value="ECO:0007669"/>
    <property type="project" value="InterPro"/>
</dbReference>
<evidence type="ECO:0000256" key="2">
    <source>
        <dbReference type="ARBA" id="ARBA00022679"/>
    </source>
</evidence>
<evidence type="ECO:0000259" key="5">
    <source>
        <dbReference type="Pfam" id="PF14501"/>
    </source>
</evidence>
<dbReference type="Pfam" id="PF14689">
    <property type="entry name" value="SPOB_a"/>
    <property type="match status" value="1"/>
</dbReference>
<dbReference type="Pfam" id="PF14501">
    <property type="entry name" value="HATPase_c_5"/>
    <property type="match status" value="1"/>
</dbReference>
<sequence length="422" mass="46772">MNALTVPNGVAVALFGIALSAAFCDIHWTKKNCIILAVGSAAILLMQALITYMDSWTAMQETYPLITHLPLAIILSVLSGKWLWPTISVLAAYLCCQLRRWVALLVIAMVPGIDWLQPAVEMVVTLPLLAVLLRYVAPAARSFARYPRSMQLLFGVVPLAGYLFDYVTRIYTDLLARGNQAAVEFMPFVCSVAYIVFVLRVSAEERTRGQLEQTRNNLKLQVGQAVREIEALRTSQQQTRAYRHDLRHHLQYISACIENGRGEQAQEYIQSICSEIEASKVTTYCENEAANLIFSSFAGRAESCGVPLNIQAHIPQLISVAETDLCVLLSNALENALRACRRLKAENGPAYIEVTAREKNGHLFLQFVNPCPEGIQFENGLPVTHAEGHGIGVRSICAIVEKYKGLSDFSVQDGRFILRVSL</sequence>
<dbReference type="InterPro" id="IPR016120">
    <property type="entry name" value="Sig_transdc_His_kin_SpoOB"/>
</dbReference>
<dbReference type="InterPro" id="IPR032834">
    <property type="entry name" value="NatK-like_C"/>
</dbReference>
<keyword evidence="2" id="KW-0808">Transferase</keyword>
<proteinExistence type="predicted"/>
<dbReference type="EMBL" id="PRLB01000003">
    <property type="protein sequence ID" value="RAW54828.1"/>
    <property type="molecule type" value="Genomic_DNA"/>
</dbReference>
<gene>
    <name evidence="7" type="ORF">C4N26_05435</name>
</gene>
<dbReference type="Proteomes" id="UP000251144">
    <property type="component" value="Unassembled WGS sequence"/>
</dbReference>
<dbReference type="PANTHER" id="PTHR40448">
    <property type="entry name" value="TWO-COMPONENT SENSOR HISTIDINE KINASE"/>
    <property type="match status" value="1"/>
</dbReference>
<evidence type="ECO:0000259" key="6">
    <source>
        <dbReference type="Pfam" id="PF14689"/>
    </source>
</evidence>
<dbReference type="CDD" id="cd16935">
    <property type="entry name" value="HATPase_AgrC-ComD-like"/>
    <property type="match status" value="1"/>
</dbReference>
<feature type="transmembrane region" description="Helical" evidence="4">
    <location>
        <begin position="185"/>
        <end position="203"/>
    </location>
</feature>
<protein>
    <submittedName>
        <fullName evidence="7">Histidine kinase</fullName>
    </submittedName>
</protein>
<keyword evidence="4" id="KW-0812">Transmembrane</keyword>
<organism evidence="7 8">
    <name type="scientific">Faecalibacterium prausnitzii</name>
    <dbReference type="NCBI Taxonomy" id="853"/>
    <lineage>
        <taxon>Bacteria</taxon>
        <taxon>Bacillati</taxon>
        <taxon>Bacillota</taxon>
        <taxon>Clostridia</taxon>
        <taxon>Eubacteriales</taxon>
        <taxon>Oscillospiraceae</taxon>
        <taxon>Faecalibacterium</taxon>
    </lineage>
</organism>
<dbReference type="SUPFAM" id="SSF55874">
    <property type="entry name" value="ATPase domain of HSP90 chaperone/DNA topoisomerase II/histidine kinase"/>
    <property type="match status" value="1"/>
</dbReference>
<keyword evidence="4" id="KW-1133">Transmembrane helix</keyword>
<dbReference type="SUPFAM" id="SSF55890">
    <property type="entry name" value="Sporulation response regulatory protein Spo0B"/>
    <property type="match status" value="1"/>
</dbReference>
<dbReference type="RefSeq" id="WP_158400719.1">
    <property type="nucleotide sequence ID" value="NZ_PRLB01000003.1"/>
</dbReference>
<evidence type="ECO:0000256" key="3">
    <source>
        <dbReference type="ARBA" id="ARBA00022777"/>
    </source>
</evidence>
<evidence type="ECO:0000256" key="4">
    <source>
        <dbReference type="SAM" id="Phobius"/>
    </source>
</evidence>
<keyword evidence="1" id="KW-0597">Phosphoprotein</keyword>
<accession>A0A329U1P5</accession>
<evidence type="ECO:0000313" key="8">
    <source>
        <dbReference type="Proteomes" id="UP000251144"/>
    </source>
</evidence>
<dbReference type="InterPro" id="IPR039506">
    <property type="entry name" value="SPOB_a"/>
</dbReference>
<feature type="domain" description="SpoOB alpha-helical" evidence="6">
    <location>
        <begin position="227"/>
        <end position="278"/>
    </location>
</feature>
<evidence type="ECO:0000313" key="7">
    <source>
        <dbReference type="EMBL" id="RAW54828.1"/>
    </source>
</evidence>
<feature type="transmembrane region" description="Helical" evidence="4">
    <location>
        <begin position="6"/>
        <end position="26"/>
    </location>
</feature>
<keyword evidence="4" id="KW-0472">Membrane</keyword>
<dbReference type="InterPro" id="IPR036890">
    <property type="entry name" value="HATPase_C_sf"/>
</dbReference>
<evidence type="ECO:0000256" key="1">
    <source>
        <dbReference type="ARBA" id="ARBA00022553"/>
    </source>
</evidence>
<name>A0A329U1P5_9FIRM</name>